<dbReference type="GO" id="GO:0071816">
    <property type="term" value="P:tail-anchored membrane protein insertion into ER membrane"/>
    <property type="evidence" value="ECO:0007669"/>
    <property type="project" value="TreeGrafter"/>
</dbReference>
<evidence type="ECO:0000256" key="1">
    <source>
        <dbReference type="ARBA" id="ARBA00004474"/>
    </source>
</evidence>
<dbReference type="PANTHER" id="PTHR10803">
    <property type="entry name" value="ARSENICAL PUMP-DRIVING ATPASE ARSENITE-TRANSLOCATING ATPASE"/>
    <property type="match status" value="1"/>
</dbReference>
<comment type="caution">
    <text evidence="3">The sequence shown here is derived from an EMBL/GenBank/DDBJ whole genome shotgun (WGS) entry which is preliminary data.</text>
</comment>
<dbReference type="SUPFAM" id="SSF52540">
    <property type="entry name" value="P-loop containing nucleoside triphosphate hydrolases"/>
    <property type="match status" value="1"/>
</dbReference>
<gene>
    <name evidence="3" type="ORF">DM860_009241</name>
</gene>
<dbReference type="GO" id="GO:0009536">
    <property type="term" value="C:plastid"/>
    <property type="evidence" value="ECO:0007669"/>
    <property type="project" value="UniProtKB-SubCell"/>
</dbReference>
<dbReference type="GO" id="GO:0016887">
    <property type="term" value="F:ATP hydrolysis activity"/>
    <property type="evidence" value="ECO:0007669"/>
    <property type="project" value="InterPro"/>
</dbReference>
<dbReference type="AlphaFoldDB" id="A0A328DB82"/>
<dbReference type="CDD" id="cd02035">
    <property type="entry name" value="ArsA"/>
    <property type="match status" value="1"/>
</dbReference>
<evidence type="ECO:0000313" key="3">
    <source>
        <dbReference type="EMBL" id="RAL42734.1"/>
    </source>
</evidence>
<proteinExistence type="predicted"/>
<feature type="domain" description="ArsA/GET3 Anion-transporting ATPase-like" evidence="2">
    <location>
        <begin position="340"/>
        <end position="458"/>
    </location>
</feature>
<name>A0A328DB82_9ASTE</name>
<protein>
    <recommendedName>
        <fullName evidence="2">ArsA/GET3 Anion-transporting ATPase-like domain-containing protein</fullName>
    </recommendedName>
</protein>
<organism evidence="3 4">
    <name type="scientific">Cuscuta australis</name>
    <dbReference type="NCBI Taxonomy" id="267555"/>
    <lineage>
        <taxon>Eukaryota</taxon>
        <taxon>Viridiplantae</taxon>
        <taxon>Streptophyta</taxon>
        <taxon>Embryophyta</taxon>
        <taxon>Tracheophyta</taxon>
        <taxon>Spermatophyta</taxon>
        <taxon>Magnoliopsida</taxon>
        <taxon>eudicotyledons</taxon>
        <taxon>Gunneridae</taxon>
        <taxon>Pentapetalae</taxon>
        <taxon>asterids</taxon>
        <taxon>lamiids</taxon>
        <taxon>Solanales</taxon>
        <taxon>Convolvulaceae</taxon>
        <taxon>Cuscuteae</taxon>
        <taxon>Cuscuta</taxon>
        <taxon>Cuscuta subgen. Grammica</taxon>
        <taxon>Cuscuta sect. Cleistogrammica</taxon>
    </lineage>
</organism>
<dbReference type="GO" id="GO:0043529">
    <property type="term" value="C:GET complex"/>
    <property type="evidence" value="ECO:0007669"/>
    <property type="project" value="TreeGrafter"/>
</dbReference>
<evidence type="ECO:0000259" key="2">
    <source>
        <dbReference type="Pfam" id="PF02374"/>
    </source>
</evidence>
<reference evidence="3 4" key="1">
    <citation type="submission" date="2018-06" db="EMBL/GenBank/DDBJ databases">
        <title>The Genome of Cuscuta australis (Dodder) Provides Insight into the Evolution of Plant Parasitism.</title>
        <authorList>
            <person name="Liu H."/>
        </authorList>
    </citation>
    <scope>NUCLEOTIDE SEQUENCE [LARGE SCALE GENOMIC DNA]</scope>
    <source>
        <strain evidence="4">cv. Yunnan</strain>
        <tissue evidence="3">Vines</tissue>
    </source>
</reference>
<dbReference type="NCBIfam" id="TIGR00345">
    <property type="entry name" value="GET3_arsA_TRC40"/>
    <property type="match status" value="1"/>
</dbReference>
<keyword evidence="4" id="KW-1185">Reference proteome</keyword>
<dbReference type="PROSITE" id="PS51257">
    <property type="entry name" value="PROKAR_LIPOPROTEIN"/>
    <property type="match status" value="1"/>
</dbReference>
<dbReference type="Gene3D" id="3.40.50.300">
    <property type="entry name" value="P-loop containing nucleotide triphosphate hydrolases"/>
    <property type="match status" value="1"/>
</dbReference>
<accession>A0A328DB82</accession>
<dbReference type="InterPro" id="IPR025723">
    <property type="entry name" value="ArsA/GET3_ATPase-like"/>
</dbReference>
<dbReference type="PANTHER" id="PTHR10803:SF0">
    <property type="entry name" value="ATPASE GET3B"/>
    <property type="match status" value="1"/>
</dbReference>
<evidence type="ECO:0000313" key="4">
    <source>
        <dbReference type="Proteomes" id="UP000249390"/>
    </source>
</evidence>
<dbReference type="InterPro" id="IPR027417">
    <property type="entry name" value="P-loop_NTPase"/>
</dbReference>
<sequence length="461" mass="50050">MFSSRVQRLPVRLLLNPPISSSSPASQMATTALGCSYSPSSFSSSSSYCYLRYNSSSKHGSLNFKPDFGGSRFLSFSITRKLHTRPFKVRSVAAPAEVTTGFDEMLSGTQRKYYLLGGKGGVGKTSCAASLAVKFANSGHPTLVVSTDPAHSLSDSFAQDLTGGTLVPVEGPSSPLFALELNPEKAKEEFRGATQSSGGSGIKDFMDGMGLGVLADQLGELKLGELLDTPPPGLDEAIAISKVMQFLESQEYNMFTRIVFDTAPTGHTLRLLSLPDFLDASIGKILKLRQKIVSATSAIKSVFGQEQAPKQDSVSFIALVTCENYLLLLRPTLYCIMQGDKLERLRERMIKVRELFRDTSSTEFVIVTIPTVMAISESSRLCASLKKEHVPVKRLIINQVLPPSVSDCKFCAVKRKDQARALDSIGSDPELCSLMLVQAPLVDVEIRGVPALQFLGDIVWK</sequence>
<comment type="subcellular location">
    <subcellularLocation>
        <location evidence="1">Plastid</location>
    </subcellularLocation>
</comment>
<feature type="domain" description="ArsA/GET3 Anion-transporting ATPase-like" evidence="2">
    <location>
        <begin position="112"/>
        <end position="307"/>
    </location>
</feature>
<dbReference type="EMBL" id="NQVE01000162">
    <property type="protein sequence ID" value="RAL42734.1"/>
    <property type="molecule type" value="Genomic_DNA"/>
</dbReference>
<dbReference type="Proteomes" id="UP000249390">
    <property type="component" value="Unassembled WGS sequence"/>
</dbReference>
<dbReference type="InterPro" id="IPR016300">
    <property type="entry name" value="ATPase_ArsA/GET3"/>
</dbReference>
<dbReference type="GO" id="GO:0005524">
    <property type="term" value="F:ATP binding"/>
    <property type="evidence" value="ECO:0007669"/>
    <property type="project" value="InterPro"/>
</dbReference>
<dbReference type="Pfam" id="PF02374">
    <property type="entry name" value="ArsA_ATPase"/>
    <property type="match status" value="2"/>
</dbReference>